<dbReference type="PANTHER" id="PTHR34660">
    <property type="entry name" value="MYB-LIKE PROTEIN X"/>
    <property type="match status" value="1"/>
</dbReference>
<proteinExistence type="predicted"/>
<dbReference type="EMBL" id="CP144689">
    <property type="protein sequence ID" value="WVY89022.1"/>
    <property type="molecule type" value="Genomic_DNA"/>
</dbReference>
<keyword evidence="2" id="KW-0934">Plastid</keyword>
<evidence type="ECO:0000313" key="2">
    <source>
        <dbReference type="EMBL" id="WVY89022.1"/>
    </source>
</evidence>
<feature type="compositionally biased region" description="Basic residues" evidence="1">
    <location>
        <begin position="152"/>
        <end position="163"/>
    </location>
</feature>
<feature type="region of interest" description="Disordered" evidence="1">
    <location>
        <begin position="336"/>
        <end position="370"/>
    </location>
</feature>
<protein>
    <submittedName>
        <fullName evidence="2">Uncharacterized protein</fullName>
    </submittedName>
</protein>
<feature type="compositionally biased region" description="Polar residues" evidence="1">
    <location>
        <begin position="336"/>
        <end position="347"/>
    </location>
</feature>
<feature type="compositionally biased region" description="Polar residues" evidence="1">
    <location>
        <begin position="268"/>
        <end position="279"/>
    </location>
</feature>
<evidence type="ECO:0000256" key="1">
    <source>
        <dbReference type="SAM" id="MobiDB-lite"/>
    </source>
</evidence>
<feature type="compositionally biased region" description="Basic and acidic residues" evidence="1">
    <location>
        <begin position="141"/>
        <end position="151"/>
    </location>
</feature>
<feature type="region of interest" description="Disordered" evidence="1">
    <location>
        <begin position="211"/>
        <end position="322"/>
    </location>
</feature>
<sequence>MSRCFPFPPPGYGARSEALIESIKVSIIGPDDEIVPLFGGFDQTLECDFAFLGVDRLISISECGKMMFDLDLCDGASLEPLLVLCGLWTATVLRRFHVCFFGLLPYPLFENVILVLKLREEIEKKRREKIEKKRIKKEKKRAKEEKKEEKKEKRKEKKERKHKDGTTASTNGSDDDKKFKLIKDIKETKADGKLQKGEVCDNELLERSGITEELEQPVTSREPCCLSDSTQSSKRKRGSPQATHENGPAIKIRLPLRKHSDPEELNSKSKFNVGSSSGNAGDIEHPLNKTSLATEHQSKCVTNTGPKRSIGKSDSSSGKVLQSSFSGNALVTKSTVGSDSQSQCLRTSESKRVVGNLDSRQPKSVHNSVRPDVVVAKDTIGNDSQSLSLRTTEFKGVSLGNSVSRHGNAMQNSVHGDCVLGKNKVESERQSQSHRTAVPNGVLGKSQCLQLEEPKRVVSNSSKAGHNDPQTLRNTDPKRVNGNSDARHGKAVQNLVHGEALVTKNTSGSYHQSKCLAKPKRVPEKPDSKHEVLQNIVQGDAVVTDKAVDAMDIDKIVGDAMDMVKAVDDSSKKVESLYKSLLLISPLRYDRFESLDEDWLFSSEAESKPRASKKQKCDSDVFKLSSSMWPRAEYFPEVDVYALPYAVPF</sequence>
<name>A0AAQ3RDI3_VIGMU</name>
<dbReference type="PANTHER" id="PTHR34660:SF7">
    <property type="entry name" value="DNA LIGASE-LIKE PROTEIN"/>
    <property type="match status" value="1"/>
</dbReference>
<keyword evidence="3" id="KW-1185">Reference proteome</keyword>
<reference evidence="2 3" key="1">
    <citation type="journal article" date="2023" name="Life. Sci Alliance">
        <title>Evolutionary insights into 3D genome organization and epigenetic landscape of Vigna mungo.</title>
        <authorList>
            <person name="Junaid A."/>
            <person name="Singh B."/>
            <person name="Bhatia S."/>
        </authorList>
    </citation>
    <scope>NUCLEOTIDE SEQUENCE [LARGE SCALE GENOMIC DNA]</scope>
    <source>
        <strain evidence="2">Urdbean</strain>
    </source>
</reference>
<geneLocation type="chloroplast" evidence="2"/>
<feature type="region of interest" description="Disordered" evidence="1">
    <location>
        <begin position="424"/>
        <end position="486"/>
    </location>
</feature>
<feature type="compositionally biased region" description="Polar residues" evidence="1">
    <location>
        <begin position="288"/>
        <end position="322"/>
    </location>
</feature>
<dbReference type="Proteomes" id="UP001374535">
    <property type="component" value="Chloroplast Pltd"/>
</dbReference>
<dbReference type="AlphaFoldDB" id="A0AAQ3RDI3"/>
<keyword evidence="2" id="KW-0150">Chloroplast</keyword>
<organism evidence="2 3">
    <name type="scientific">Vigna mungo</name>
    <name type="common">Black gram</name>
    <name type="synonym">Phaseolus mungo</name>
    <dbReference type="NCBI Taxonomy" id="3915"/>
    <lineage>
        <taxon>Eukaryota</taxon>
        <taxon>Viridiplantae</taxon>
        <taxon>Streptophyta</taxon>
        <taxon>Embryophyta</taxon>
        <taxon>Tracheophyta</taxon>
        <taxon>Spermatophyta</taxon>
        <taxon>Magnoliopsida</taxon>
        <taxon>eudicotyledons</taxon>
        <taxon>Gunneridae</taxon>
        <taxon>Pentapetalae</taxon>
        <taxon>rosids</taxon>
        <taxon>fabids</taxon>
        <taxon>Fabales</taxon>
        <taxon>Fabaceae</taxon>
        <taxon>Papilionoideae</taxon>
        <taxon>50 kb inversion clade</taxon>
        <taxon>NPAAA clade</taxon>
        <taxon>indigoferoid/millettioid clade</taxon>
        <taxon>Phaseoleae</taxon>
        <taxon>Vigna</taxon>
    </lineage>
</organism>
<evidence type="ECO:0000313" key="3">
    <source>
        <dbReference type="Proteomes" id="UP001374535"/>
    </source>
</evidence>
<gene>
    <name evidence="2" type="ORF">V8G54_037870</name>
</gene>
<accession>A0AAQ3RDI3</accession>
<feature type="compositionally biased region" description="Basic and acidic residues" evidence="1">
    <location>
        <begin position="258"/>
        <end position="267"/>
    </location>
</feature>
<feature type="compositionally biased region" description="Polar residues" evidence="1">
    <location>
        <begin position="458"/>
        <end position="474"/>
    </location>
</feature>
<feature type="region of interest" description="Disordered" evidence="1">
    <location>
        <begin position="134"/>
        <end position="176"/>
    </location>
</feature>
<feature type="compositionally biased region" description="Polar residues" evidence="1">
    <location>
        <begin position="358"/>
        <end position="367"/>
    </location>
</feature>